<dbReference type="Pfam" id="PF07730">
    <property type="entry name" value="HisKA_3"/>
    <property type="match status" value="1"/>
</dbReference>
<keyword evidence="7" id="KW-1185">Reference proteome</keyword>
<sequence length="373" mass="41780">MQISSNSPKKRIAAINTINASSLKALRLSESRYRRLFETAQDGILLLNADTAQIEDVNPYLINMLGYSHAVFLGKKLWEVGSFADVAESKNMFAELQTTGYVRYEDLPLKTKSGELIEVEFVSNTYECEDIKVIQCNIRNISQRKQVERELIESKAHLHQLSIFLQRAREEDRAHFSRELHDELGQNLTVLRIDFNGLANQLATSDPAIAARLDAIDQVIIRTVDATRLICEELRPGMLDDLGFEAAITSYARSFTKRFGVPCDLLLDREDYGLDKYLSTAIFRIVQEALTNIARHAQASHAMVALQDCDNGLLLTIADDGIGLPTELTDERKTFGILGMKERVNMLGGRIAIDSAPGRGTHIEVNIPRNDSP</sequence>
<dbReference type="NCBIfam" id="TIGR00229">
    <property type="entry name" value="sensory_box"/>
    <property type="match status" value="1"/>
</dbReference>
<evidence type="ECO:0000256" key="3">
    <source>
        <dbReference type="ARBA" id="ARBA00023012"/>
    </source>
</evidence>
<dbReference type="Gene3D" id="3.30.450.20">
    <property type="entry name" value="PAS domain"/>
    <property type="match status" value="1"/>
</dbReference>
<protein>
    <submittedName>
        <fullName evidence="6">PAS domain S-box protein</fullName>
    </submittedName>
</protein>
<reference evidence="6 7" key="1">
    <citation type="submission" date="2018-02" db="EMBL/GenBank/DDBJ databases">
        <title>Solimicrobium silvestre gen. nov., sp. nov., isolated from alpine forest soil.</title>
        <authorList>
            <person name="Margesin R."/>
            <person name="Albuquerque L."/>
            <person name="Zhang D.-C."/>
            <person name="Froufe H.J.C."/>
            <person name="Severino R."/>
            <person name="Roxo I."/>
            <person name="Egas C."/>
            <person name="Da Costa M.S."/>
        </authorList>
    </citation>
    <scope>NUCLEOTIDE SEQUENCE [LARGE SCALE GENOMIC DNA]</scope>
    <source>
        <strain evidence="6 7">S20-91</strain>
    </source>
</reference>
<keyword evidence="1" id="KW-0808">Transferase</keyword>
<dbReference type="PANTHER" id="PTHR24421:SF59">
    <property type="entry name" value="OXYGEN SENSOR HISTIDINE KINASE NREB"/>
    <property type="match status" value="1"/>
</dbReference>
<proteinExistence type="predicted"/>
<dbReference type="Pfam" id="PF02518">
    <property type="entry name" value="HATPase_c"/>
    <property type="match status" value="1"/>
</dbReference>
<dbReference type="InterPro" id="IPR035965">
    <property type="entry name" value="PAS-like_dom_sf"/>
</dbReference>
<dbReference type="SMART" id="SM00387">
    <property type="entry name" value="HATPase_c"/>
    <property type="match status" value="1"/>
</dbReference>
<dbReference type="EMBL" id="PUGF01000003">
    <property type="protein sequence ID" value="PRC94295.1"/>
    <property type="molecule type" value="Genomic_DNA"/>
</dbReference>
<dbReference type="InterPro" id="IPR036890">
    <property type="entry name" value="HATPase_C_sf"/>
</dbReference>
<dbReference type="OrthoDB" id="9813412at2"/>
<dbReference type="PROSITE" id="PS50109">
    <property type="entry name" value="HIS_KIN"/>
    <property type="match status" value="1"/>
</dbReference>
<dbReference type="Gene3D" id="1.20.5.1930">
    <property type="match status" value="1"/>
</dbReference>
<dbReference type="InterPro" id="IPR050482">
    <property type="entry name" value="Sensor_HK_TwoCompSys"/>
</dbReference>
<dbReference type="GO" id="GO:0000155">
    <property type="term" value="F:phosphorelay sensor kinase activity"/>
    <property type="evidence" value="ECO:0007669"/>
    <property type="project" value="InterPro"/>
</dbReference>
<dbReference type="GO" id="GO:0016020">
    <property type="term" value="C:membrane"/>
    <property type="evidence" value="ECO:0007669"/>
    <property type="project" value="InterPro"/>
</dbReference>
<dbReference type="InterPro" id="IPR011712">
    <property type="entry name" value="Sig_transdc_His_kin_sub3_dim/P"/>
</dbReference>
<gene>
    <name evidence="6" type="ORF">S2091_0916</name>
</gene>
<dbReference type="PROSITE" id="PS50112">
    <property type="entry name" value="PAS"/>
    <property type="match status" value="1"/>
</dbReference>
<dbReference type="InterPro" id="IPR003594">
    <property type="entry name" value="HATPase_dom"/>
</dbReference>
<dbReference type="PANTHER" id="PTHR24421">
    <property type="entry name" value="NITRATE/NITRITE SENSOR PROTEIN NARX-RELATED"/>
    <property type="match status" value="1"/>
</dbReference>
<dbReference type="CDD" id="cd16917">
    <property type="entry name" value="HATPase_UhpB-NarQ-NarX-like"/>
    <property type="match status" value="1"/>
</dbReference>
<dbReference type="SUPFAM" id="SSF55874">
    <property type="entry name" value="ATPase domain of HSP90 chaperone/DNA topoisomerase II/histidine kinase"/>
    <property type="match status" value="1"/>
</dbReference>
<keyword evidence="3" id="KW-0902">Two-component regulatory system</keyword>
<feature type="domain" description="PAS" evidence="5">
    <location>
        <begin position="29"/>
        <end position="77"/>
    </location>
</feature>
<dbReference type="InterPro" id="IPR005467">
    <property type="entry name" value="His_kinase_dom"/>
</dbReference>
<evidence type="ECO:0000256" key="2">
    <source>
        <dbReference type="ARBA" id="ARBA00022777"/>
    </source>
</evidence>
<evidence type="ECO:0000259" key="5">
    <source>
        <dbReference type="PROSITE" id="PS50112"/>
    </source>
</evidence>
<dbReference type="SMART" id="SM00091">
    <property type="entry name" value="PAS"/>
    <property type="match status" value="1"/>
</dbReference>
<accession>A0A2S9H2T2</accession>
<evidence type="ECO:0000256" key="1">
    <source>
        <dbReference type="ARBA" id="ARBA00022679"/>
    </source>
</evidence>
<evidence type="ECO:0000313" key="6">
    <source>
        <dbReference type="EMBL" id="PRC94295.1"/>
    </source>
</evidence>
<dbReference type="Pfam" id="PF13188">
    <property type="entry name" value="PAS_8"/>
    <property type="match status" value="1"/>
</dbReference>
<dbReference type="InterPro" id="IPR000014">
    <property type="entry name" value="PAS"/>
</dbReference>
<feature type="domain" description="Histidine kinase" evidence="4">
    <location>
        <begin position="282"/>
        <end position="371"/>
    </location>
</feature>
<comment type="caution">
    <text evidence="6">The sequence shown here is derived from an EMBL/GenBank/DDBJ whole genome shotgun (WGS) entry which is preliminary data.</text>
</comment>
<name>A0A2S9H2T2_9BURK</name>
<dbReference type="Proteomes" id="UP000237839">
    <property type="component" value="Unassembled WGS sequence"/>
</dbReference>
<dbReference type="SUPFAM" id="SSF55785">
    <property type="entry name" value="PYP-like sensor domain (PAS domain)"/>
    <property type="match status" value="1"/>
</dbReference>
<keyword evidence="2" id="KW-0418">Kinase</keyword>
<dbReference type="RefSeq" id="WP_105530625.1">
    <property type="nucleotide sequence ID" value="NZ_PUGF01000003.1"/>
</dbReference>
<evidence type="ECO:0000313" key="7">
    <source>
        <dbReference type="Proteomes" id="UP000237839"/>
    </source>
</evidence>
<dbReference type="Gene3D" id="3.30.565.10">
    <property type="entry name" value="Histidine kinase-like ATPase, C-terminal domain"/>
    <property type="match status" value="1"/>
</dbReference>
<dbReference type="AlphaFoldDB" id="A0A2S9H2T2"/>
<evidence type="ECO:0000259" key="4">
    <source>
        <dbReference type="PROSITE" id="PS50109"/>
    </source>
</evidence>
<organism evidence="6 7">
    <name type="scientific">Solimicrobium silvestre</name>
    <dbReference type="NCBI Taxonomy" id="2099400"/>
    <lineage>
        <taxon>Bacteria</taxon>
        <taxon>Pseudomonadati</taxon>
        <taxon>Pseudomonadota</taxon>
        <taxon>Betaproteobacteria</taxon>
        <taxon>Burkholderiales</taxon>
        <taxon>Oxalobacteraceae</taxon>
        <taxon>Solimicrobium</taxon>
    </lineage>
</organism>
<dbReference type="CDD" id="cd00130">
    <property type="entry name" value="PAS"/>
    <property type="match status" value="1"/>
</dbReference>
<dbReference type="GO" id="GO:0046983">
    <property type="term" value="F:protein dimerization activity"/>
    <property type="evidence" value="ECO:0007669"/>
    <property type="project" value="InterPro"/>
</dbReference>